<reference evidence="2" key="1">
    <citation type="submission" date="2023-01" db="EMBL/GenBank/DDBJ databases">
        <title>The chitinases involved in constricting ring structure development in the nematode-trapping fungus Drechslerella dactyloides.</title>
        <authorList>
            <person name="Wang R."/>
            <person name="Zhang L."/>
            <person name="Tang P."/>
            <person name="Li S."/>
            <person name="Liang L."/>
        </authorList>
    </citation>
    <scope>NUCLEOTIDE SEQUENCE</scope>
    <source>
        <strain evidence="2">YMF1.00031</strain>
    </source>
</reference>
<keyword evidence="3" id="KW-1185">Reference proteome</keyword>
<comment type="caution">
    <text evidence="2">The sequence shown here is derived from an EMBL/GenBank/DDBJ whole genome shotgun (WGS) entry which is preliminary data.</text>
</comment>
<dbReference type="Proteomes" id="UP001221413">
    <property type="component" value="Unassembled WGS sequence"/>
</dbReference>
<feature type="region of interest" description="Disordered" evidence="1">
    <location>
        <begin position="58"/>
        <end position="85"/>
    </location>
</feature>
<feature type="compositionally biased region" description="Low complexity" evidence="1">
    <location>
        <begin position="215"/>
        <end position="227"/>
    </location>
</feature>
<protein>
    <submittedName>
        <fullName evidence="2">Uncharacterized protein</fullName>
    </submittedName>
</protein>
<evidence type="ECO:0000313" key="3">
    <source>
        <dbReference type="Proteomes" id="UP001221413"/>
    </source>
</evidence>
<dbReference type="EMBL" id="JAQGDS010000006">
    <property type="protein sequence ID" value="KAJ6259652.1"/>
    <property type="molecule type" value="Genomic_DNA"/>
</dbReference>
<accession>A0AAD6IWH7</accession>
<dbReference type="AlphaFoldDB" id="A0AAD6IWH7"/>
<sequence length="259" mass="27546">MCFVVIYVYLTCGGTQNGHFKDAPMKSCTDPKCEPVIEAVEGLCPQCIETGLFTNFHSGSTGQKDDKKPEGNEINEKHTATTQPTKISECDGSLEKAGPELPVKVVHPQTSLSNRPAYTEATDKRAKSDKGKGIGPCIRRELKKMVTAGWTGYAYKGYALASMPIPDDLYPPARHASAPLPKPDGKEAGGTAGNPVKMPLLAGTSSVGRPDGQMAAPTPSMAAPAIPVRSSESTKEVRRCLAAAIARMDEKIKNSEKTA</sequence>
<evidence type="ECO:0000313" key="2">
    <source>
        <dbReference type="EMBL" id="KAJ6259652.1"/>
    </source>
</evidence>
<organism evidence="2 3">
    <name type="scientific">Drechslerella dactyloides</name>
    <name type="common">Nematode-trapping fungus</name>
    <name type="synonym">Arthrobotrys dactyloides</name>
    <dbReference type="NCBI Taxonomy" id="74499"/>
    <lineage>
        <taxon>Eukaryota</taxon>
        <taxon>Fungi</taxon>
        <taxon>Dikarya</taxon>
        <taxon>Ascomycota</taxon>
        <taxon>Pezizomycotina</taxon>
        <taxon>Orbiliomycetes</taxon>
        <taxon>Orbiliales</taxon>
        <taxon>Orbiliaceae</taxon>
        <taxon>Drechslerella</taxon>
    </lineage>
</organism>
<feature type="compositionally biased region" description="Basic and acidic residues" evidence="1">
    <location>
        <begin position="63"/>
        <end position="79"/>
    </location>
</feature>
<name>A0AAD6IWH7_DREDA</name>
<feature type="region of interest" description="Disordered" evidence="1">
    <location>
        <begin position="202"/>
        <end position="233"/>
    </location>
</feature>
<feature type="region of interest" description="Disordered" evidence="1">
    <location>
        <begin position="174"/>
        <end position="193"/>
    </location>
</feature>
<evidence type="ECO:0000256" key="1">
    <source>
        <dbReference type="SAM" id="MobiDB-lite"/>
    </source>
</evidence>
<proteinExistence type="predicted"/>
<gene>
    <name evidence="2" type="ORF">Dda_5290</name>
</gene>